<dbReference type="KEGG" id="dfa:DFA_08062"/>
<accession>F4Q4X4</accession>
<comment type="similarity">
    <text evidence="6">Belongs to the Hyccin family.</text>
</comment>
<evidence type="ECO:0000313" key="9">
    <source>
        <dbReference type="Proteomes" id="UP000007797"/>
    </source>
</evidence>
<dbReference type="PANTHER" id="PTHR31220">
    <property type="entry name" value="HYCCIN RELATED"/>
    <property type="match status" value="1"/>
</dbReference>
<feature type="region of interest" description="Disordered" evidence="7">
    <location>
        <begin position="363"/>
        <end position="414"/>
    </location>
</feature>
<keyword evidence="4" id="KW-0963">Cytoplasm</keyword>
<dbReference type="GO" id="GO:0005829">
    <property type="term" value="C:cytosol"/>
    <property type="evidence" value="ECO:0007669"/>
    <property type="project" value="UniProtKB-SubCell"/>
</dbReference>
<name>F4Q4X4_CACFS</name>
<dbReference type="GO" id="GO:0072659">
    <property type="term" value="P:protein localization to plasma membrane"/>
    <property type="evidence" value="ECO:0007669"/>
    <property type="project" value="TreeGrafter"/>
</dbReference>
<proteinExistence type="inferred from homology"/>
<evidence type="ECO:0000256" key="7">
    <source>
        <dbReference type="SAM" id="MobiDB-lite"/>
    </source>
</evidence>
<keyword evidence="3" id="KW-1003">Cell membrane</keyword>
<dbReference type="GeneID" id="14869111"/>
<dbReference type="GO" id="GO:0046854">
    <property type="term" value="P:phosphatidylinositol phosphate biosynthetic process"/>
    <property type="evidence" value="ECO:0007669"/>
    <property type="project" value="TreeGrafter"/>
</dbReference>
<dbReference type="STRING" id="1054147.F4Q4X4"/>
<dbReference type="RefSeq" id="XP_004355564.1">
    <property type="nucleotide sequence ID" value="XM_004355511.1"/>
</dbReference>
<dbReference type="Pfam" id="PF09790">
    <property type="entry name" value="Hyccin"/>
    <property type="match status" value="1"/>
</dbReference>
<feature type="compositionally biased region" description="Pro residues" evidence="7">
    <location>
        <begin position="363"/>
        <end position="374"/>
    </location>
</feature>
<gene>
    <name evidence="8" type="ORF">DFA_08062</name>
</gene>
<keyword evidence="9" id="KW-1185">Reference proteome</keyword>
<reference evidence="9" key="1">
    <citation type="journal article" date="2011" name="Genome Res.">
        <title>Phylogeny-wide analysis of social amoeba genomes highlights ancient origins for complex intercellular communication.</title>
        <authorList>
            <person name="Heidel A.J."/>
            <person name="Lawal H.M."/>
            <person name="Felder M."/>
            <person name="Schilde C."/>
            <person name="Helps N.R."/>
            <person name="Tunggal B."/>
            <person name="Rivero F."/>
            <person name="John U."/>
            <person name="Schleicher M."/>
            <person name="Eichinger L."/>
            <person name="Platzer M."/>
            <person name="Noegel A.A."/>
            <person name="Schaap P."/>
            <person name="Gloeckner G."/>
        </authorList>
    </citation>
    <scope>NUCLEOTIDE SEQUENCE [LARGE SCALE GENOMIC DNA]</scope>
    <source>
        <strain evidence="9">SH3</strain>
    </source>
</reference>
<evidence type="ECO:0000256" key="2">
    <source>
        <dbReference type="ARBA" id="ARBA00004514"/>
    </source>
</evidence>
<dbReference type="EMBL" id="GL883021">
    <property type="protein sequence ID" value="EGG17080.1"/>
    <property type="molecule type" value="Genomic_DNA"/>
</dbReference>
<evidence type="ECO:0000256" key="5">
    <source>
        <dbReference type="ARBA" id="ARBA00023136"/>
    </source>
</evidence>
<evidence type="ECO:0000256" key="4">
    <source>
        <dbReference type="ARBA" id="ARBA00022490"/>
    </source>
</evidence>
<keyword evidence="5" id="KW-0472">Membrane</keyword>
<dbReference type="Proteomes" id="UP000007797">
    <property type="component" value="Unassembled WGS sequence"/>
</dbReference>
<protein>
    <submittedName>
        <fullName evidence="8">Uncharacterized protein</fullName>
    </submittedName>
</protein>
<dbReference type="PANTHER" id="PTHR31220:SF1">
    <property type="entry name" value="GH21176P"/>
    <property type="match status" value="1"/>
</dbReference>
<evidence type="ECO:0000256" key="1">
    <source>
        <dbReference type="ARBA" id="ARBA00004236"/>
    </source>
</evidence>
<dbReference type="OrthoDB" id="18937at2759"/>
<dbReference type="AlphaFoldDB" id="F4Q4X4"/>
<dbReference type="InterPro" id="IPR018619">
    <property type="entry name" value="Hyccin"/>
</dbReference>
<evidence type="ECO:0000256" key="3">
    <source>
        <dbReference type="ARBA" id="ARBA00022475"/>
    </source>
</evidence>
<comment type="subcellular location">
    <subcellularLocation>
        <location evidence="1">Cell membrane</location>
    </subcellularLocation>
    <subcellularLocation>
        <location evidence="2">Cytoplasm</location>
        <location evidence="2">Cytosol</location>
    </subcellularLocation>
</comment>
<evidence type="ECO:0000256" key="6">
    <source>
        <dbReference type="ARBA" id="ARBA00034482"/>
    </source>
</evidence>
<dbReference type="GO" id="GO:0005886">
    <property type="term" value="C:plasma membrane"/>
    <property type="evidence" value="ECO:0007669"/>
    <property type="project" value="UniProtKB-SubCell"/>
</dbReference>
<evidence type="ECO:0000313" key="8">
    <source>
        <dbReference type="EMBL" id="EGG17080.1"/>
    </source>
</evidence>
<organism evidence="8 9">
    <name type="scientific">Cavenderia fasciculata</name>
    <name type="common">Slime mold</name>
    <name type="synonym">Dictyostelium fasciculatum</name>
    <dbReference type="NCBI Taxonomy" id="261658"/>
    <lineage>
        <taxon>Eukaryota</taxon>
        <taxon>Amoebozoa</taxon>
        <taxon>Evosea</taxon>
        <taxon>Eumycetozoa</taxon>
        <taxon>Dictyostelia</taxon>
        <taxon>Acytosteliales</taxon>
        <taxon>Cavenderiaceae</taxon>
        <taxon>Cavenderia</taxon>
    </lineage>
</organism>
<sequence>MSNEHNNNNNTTTTSTSNTVAAAATATPSIINTAGIQQFNDQQLKKKVEMVIDLLTTYLEQPFGLHSAAIDASTDVILDQVQPPITTTTTTTTTTSIPSSSTNNIKSDHHIGSGTDHIHININETSSHHRDDLSSVSSSTNEKYNIFFKPIYPGSNTTVHDVAAIASKLSQNEPINQLIIKKILSNGFAKSRKELLCQWFYNWYNLDSLTCKRYMLSFLPAMIWVYLYSNPSDVIGLEACLLTVYNSELLRREDRDTVFQPPAVQLPSYIYRSDEAARLNNNNGNGGGGLTEAALRQLSLGTGAGVVIDKALPRIESITTTNRNLLLRTVIGVYTSHLAYYPHISRVIFCEMATRIAATGYPFIPPQQDAPPSPDNEDGGRGGSFSSASNFRIDGSDGEGESSLKRGHGDGSSNLLKETIRRNSMIGNLDQVLDGSGGFNSSGNTVDTLERMWMEKEREKKMDHFSCMTTFLEFEYSELNNRIIDLAQGGTTSEQQQEFHHQHHHILSLHTLLTTQRQKRIFIDPRTYQEIVSGLGYCAFQESTKSMASIAIKAINDRASYDLIPEIMLSTNSILHVIQINKSSGGK</sequence>